<proteinExistence type="predicted"/>
<dbReference type="Pfam" id="PF13738">
    <property type="entry name" value="Pyr_redox_3"/>
    <property type="match status" value="1"/>
</dbReference>
<dbReference type="PANTHER" id="PTHR43539:SF78">
    <property type="entry name" value="FLAVIN-CONTAINING MONOOXYGENASE"/>
    <property type="match status" value="1"/>
</dbReference>
<dbReference type="PANTHER" id="PTHR43539">
    <property type="entry name" value="FLAVIN-BINDING MONOOXYGENASE-LIKE PROTEIN (AFU_ORTHOLOGUE AFUA_4G09220)"/>
    <property type="match status" value="1"/>
</dbReference>
<dbReference type="GO" id="GO:0004497">
    <property type="term" value="F:monooxygenase activity"/>
    <property type="evidence" value="ECO:0007669"/>
    <property type="project" value="TreeGrafter"/>
</dbReference>
<gene>
    <name evidence="2" type="ORF">METZ01_LOCUS467933</name>
</gene>
<dbReference type="AlphaFoldDB" id="A0A383B5Q2"/>
<dbReference type="SUPFAM" id="SSF51905">
    <property type="entry name" value="FAD/NAD(P)-binding domain"/>
    <property type="match status" value="1"/>
</dbReference>
<evidence type="ECO:0000313" key="2">
    <source>
        <dbReference type="EMBL" id="SVE15079.1"/>
    </source>
</evidence>
<organism evidence="2">
    <name type="scientific">marine metagenome</name>
    <dbReference type="NCBI Taxonomy" id="408172"/>
    <lineage>
        <taxon>unclassified sequences</taxon>
        <taxon>metagenomes</taxon>
        <taxon>ecological metagenomes</taxon>
    </lineage>
</organism>
<dbReference type="EMBL" id="UINC01197538">
    <property type="protein sequence ID" value="SVE15079.1"/>
    <property type="molecule type" value="Genomic_DNA"/>
</dbReference>
<dbReference type="GO" id="GO:0050660">
    <property type="term" value="F:flavin adenine dinucleotide binding"/>
    <property type="evidence" value="ECO:0007669"/>
    <property type="project" value="TreeGrafter"/>
</dbReference>
<sequence>MSRCLAERSIDHVVLERGAVANSWRTERWDSLRLLTPNWQSRLPGFGYEGDDPDGYRDMPETIAFLDRYAEVISGPVETNTTVTSVSRDDDGYVVRTDQGDWRGRTAVLATGACNIARVPALAEAVPPDIATLHSMDYRNSDQLPEGEVLVIGASATGTQLADELHRSGRPVTIAVGEHIRAPR</sequence>
<evidence type="ECO:0008006" key="3">
    <source>
        <dbReference type="Google" id="ProtNLM"/>
    </source>
</evidence>
<reference evidence="2" key="1">
    <citation type="submission" date="2018-05" db="EMBL/GenBank/DDBJ databases">
        <authorList>
            <person name="Lanie J.A."/>
            <person name="Ng W.-L."/>
            <person name="Kazmierczak K.M."/>
            <person name="Andrzejewski T.M."/>
            <person name="Davidsen T.M."/>
            <person name="Wayne K.J."/>
            <person name="Tettelin H."/>
            <person name="Glass J.I."/>
            <person name="Rusch D."/>
            <person name="Podicherti R."/>
            <person name="Tsui H.-C.T."/>
            <person name="Winkler M.E."/>
        </authorList>
    </citation>
    <scope>NUCLEOTIDE SEQUENCE</scope>
</reference>
<evidence type="ECO:0000256" key="1">
    <source>
        <dbReference type="ARBA" id="ARBA00023002"/>
    </source>
</evidence>
<accession>A0A383B5Q2</accession>
<dbReference type="InterPro" id="IPR036188">
    <property type="entry name" value="FAD/NAD-bd_sf"/>
</dbReference>
<protein>
    <recommendedName>
        <fullName evidence="3">FAD/NAD(P)-binding domain-containing protein</fullName>
    </recommendedName>
</protein>
<dbReference type="InterPro" id="IPR050982">
    <property type="entry name" value="Auxin_biosynth/cation_transpt"/>
</dbReference>
<feature type="non-terminal residue" evidence="2">
    <location>
        <position position="184"/>
    </location>
</feature>
<keyword evidence="1" id="KW-0560">Oxidoreductase</keyword>
<name>A0A383B5Q2_9ZZZZ</name>
<dbReference type="Gene3D" id="3.50.50.60">
    <property type="entry name" value="FAD/NAD(P)-binding domain"/>
    <property type="match status" value="1"/>
</dbReference>